<dbReference type="GO" id="GO:0005737">
    <property type="term" value="C:cytoplasm"/>
    <property type="evidence" value="ECO:0007669"/>
    <property type="project" value="TreeGrafter"/>
</dbReference>
<evidence type="ECO:0000256" key="1">
    <source>
        <dbReference type="ARBA" id="ARBA00023002"/>
    </source>
</evidence>
<dbReference type="EMBL" id="LR134300">
    <property type="protein sequence ID" value="VEE49883.1"/>
    <property type="molecule type" value="Genomic_DNA"/>
</dbReference>
<sequence length="441" mass="49165">MKNNQYNFTGVAMFLQSNEHVGTYYAAVNPELIQPRQALEGDLDCEVLVVGAGFSGLHTALRLVEGGRQVCVIEASRIAWAASGCNGGQALPGWSSDLPPLEADLGYEGARRLWDGMLWAAGEMRELPQRHGFDCDYRVGHLWTAILPRRVGLLYDWQAEANRRWGYEGLRFVAKDELPEWIASERYLAGLYDPHAAHLNPLKLAFGLAAAIERAGGRIHERTRALNYREEGDGYRVRTEHGEIRCAALVLACNAYIDGLDSELSQRMLPVGTYQVATEPLGEERAKSLLPRNCCVTDNQFVLDYFRLTPDHRLLFGGGCTYLGGMPSDIRAATRPYLERVFPQLRGVALEYAWGGHIDCSMRRTPDIGRQGNRYWLQGYSGHGVLPSLAAARAVSDALLGDDETLALYQRLRNPKFPGGQRFAAPLEALGKAYYRLRDLF</sequence>
<keyword evidence="1 3" id="KW-0560">Oxidoreductase</keyword>
<gene>
    <name evidence="3" type="primary">puuB_11</name>
    <name evidence="3" type="ORF">NCTC10783_05834</name>
</gene>
<evidence type="ECO:0000259" key="2">
    <source>
        <dbReference type="Pfam" id="PF01266"/>
    </source>
</evidence>
<dbReference type="GO" id="GO:0016491">
    <property type="term" value="F:oxidoreductase activity"/>
    <property type="evidence" value="ECO:0007669"/>
    <property type="project" value="UniProtKB-KW"/>
</dbReference>
<organism evidence="3 4">
    <name type="scientific">Pseudomonas fluorescens</name>
    <dbReference type="NCBI Taxonomy" id="294"/>
    <lineage>
        <taxon>Bacteria</taxon>
        <taxon>Pseudomonadati</taxon>
        <taxon>Pseudomonadota</taxon>
        <taxon>Gammaproteobacteria</taxon>
        <taxon>Pseudomonadales</taxon>
        <taxon>Pseudomonadaceae</taxon>
        <taxon>Pseudomonas</taxon>
    </lineage>
</organism>
<dbReference type="InterPro" id="IPR006076">
    <property type="entry name" value="FAD-dep_OxRdtase"/>
</dbReference>
<reference evidence="3 4" key="1">
    <citation type="submission" date="2018-12" db="EMBL/GenBank/DDBJ databases">
        <authorList>
            <consortium name="Pathogen Informatics"/>
        </authorList>
    </citation>
    <scope>NUCLEOTIDE SEQUENCE [LARGE SCALE GENOMIC DNA]</scope>
    <source>
        <strain evidence="3 4">NCTC10783</strain>
    </source>
</reference>
<accession>A0A448BX21</accession>
<evidence type="ECO:0000313" key="4">
    <source>
        <dbReference type="Proteomes" id="UP000278078"/>
    </source>
</evidence>
<feature type="domain" description="FAD dependent oxidoreductase" evidence="2">
    <location>
        <begin position="47"/>
        <end position="397"/>
    </location>
</feature>
<dbReference type="Proteomes" id="UP000278078">
    <property type="component" value="Chromosome"/>
</dbReference>
<protein>
    <submittedName>
        <fullName evidence="3">Oxidoreductase</fullName>
        <ecNumber evidence="3">1.4.3.-</ecNumber>
    </submittedName>
</protein>
<dbReference type="Gene3D" id="3.50.50.60">
    <property type="entry name" value="FAD/NAD(P)-binding domain"/>
    <property type="match status" value="1"/>
</dbReference>
<dbReference type="InterPro" id="IPR036188">
    <property type="entry name" value="FAD/NAD-bd_sf"/>
</dbReference>
<dbReference type="AlphaFoldDB" id="A0A448BX21"/>
<dbReference type="SUPFAM" id="SSF51905">
    <property type="entry name" value="FAD/NAD(P)-binding domain"/>
    <property type="match status" value="1"/>
</dbReference>
<dbReference type="PANTHER" id="PTHR13847:SF281">
    <property type="entry name" value="FAD DEPENDENT OXIDOREDUCTASE DOMAIN-CONTAINING PROTEIN"/>
    <property type="match status" value="1"/>
</dbReference>
<dbReference type="PANTHER" id="PTHR13847">
    <property type="entry name" value="SARCOSINE DEHYDROGENASE-RELATED"/>
    <property type="match status" value="1"/>
</dbReference>
<dbReference type="Gene3D" id="3.30.9.10">
    <property type="entry name" value="D-Amino Acid Oxidase, subunit A, domain 2"/>
    <property type="match status" value="1"/>
</dbReference>
<dbReference type="EC" id="1.4.3.-" evidence="3"/>
<name>A0A448BX21_PSEFL</name>
<evidence type="ECO:0000313" key="3">
    <source>
        <dbReference type="EMBL" id="VEE49883.1"/>
    </source>
</evidence>
<dbReference type="Pfam" id="PF01266">
    <property type="entry name" value="DAO"/>
    <property type="match status" value="1"/>
</dbReference>
<proteinExistence type="predicted"/>